<organism evidence="1 2">
    <name type="scientific">Chryseobacterium gilvum</name>
    <dbReference type="NCBI Taxonomy" id="2976534"/>
    <lineage>
        <taxon>Bacteria</taxon>
        <taxon>Pseudomonadati</taxon>
        <taxon>Bacteroidota</taxon>
        <taxon>Flavobacteriia</taxon>
        <taxon>Flavobacteriales</taxon>
        <taxon>Weeksellaceae</taxon>
        <taxon>Chryseobacterium group</taxon>
        <taxon>Chryseobacterium</taxon>
    </lineage>
</organism>
<dbReference type="GO" id="GO:0016787">
    <property type="term" value="F:hydrolase activity"/>
    <property type="evidence" value="ECO:0007669"/>
    <property type="project" value="UniProtKB-KW"/>
</dbReference>
<protein>
    <submittedName>
        <fullName evidence="1">Alpha/beta hydrolase-fold protein</fullName>
    </submittedName>
</protein>
<dbReference type="InterPro" id="IPR029058">
    <property type="entry name" value="AB_hydrolase_fold"/>
</dbReference>
<sequence>MNKNKRMTIKLIIFCGILFTFQSLVFAQKGNAKPLTIGEIRTLKSEILKEERTLNIYLPQNFDKTKSYPVIYLLDGSINEDFIHVAGLVQFFNLMYAMPETIVVGITNVDRKRDFTFHTDLKDLQKDYPTTGHSDKFIGFLEKELKPYIESQFKTTNTYLFGQSLGGLLAAEILLKKPELFNNYFIISPSLWWDDESLLKQANQLLAKIPDTRKFVYISVGKGEHPVMIKDAENLFDILKKSNKKSWTIEYKMMETDNHATILHRSLYEGLVKLFPYQELK</sequence>
<dbReference type="InterPro" id="IPR050583">
    <property type="entry name" value="Mycobacterial_A85_antigen"/>
</dbReference>
<dbReference type="PANTHER" id="PTHR48098">
    <property type="entry name" value="ENTEROCHELIN ESTERASE-RELATED"/>
    <property type="match status" value="1"/>
</dbReference>
<evidence type="ECO:0000313" key="1">
    <source>
        <dbReference type="EMBL" id="MCU7615522.1"/>
    </source>
</evidence>
<dbReference type="InterPro" id="IPR000801">
    <property type="entry name" value="Esterase-like"/>
</dbReference>
<dbReference type="Pfam" id="PF00756">
    <property type="entry name" value="Esterase"/>
    <property type="match status" value="1"/>
</dbReference>
<dbReference type="PANTHER" id="PTHR48098:SF6">
    <property type="entry name" value="FERRI-BACILLIBACTIN ESTERASE BESA"/>
    <property type="match status" value="1"/>
</dbReference>
<dbReference type="SUPFAM" id="SSF53474">
    <property type="entry name" value="alpha/beta-Hydrolases"/>
    <property type="match status" value="1"/>
</dbReference>
<gene>
    <name evidence="1" type="ORF">N0B16_13880</name>
</gene>
<evidence type="ECO:0000313" key="2">
    <source>
        <dbReference type="Proteomes" id="UP001208114"/>
    </source>
</evidence>
<dbReference type="Proteomes" id="UP001208114">
    <property type="component" value="Unassembled WGS sequence"/>
</dbReference>
<keyword evidence="2" id="KW-1185">Reference proteome</keyword>
<dbReference type="Gene3D" id="3.40.50.1820">
    <property type="entry name" value="alpha/beta hydrolase"/>
    <property type="match status" value="1"/>
</dbReference>
<comment type="caution">
    <text evidence="1">The sequence shown here is derived from an EMBL/GenBank/DDBJ whole genome shotgun (WGS) entry which is preliminary data.</text>
</comment>
<dbReference type="EMBL" id="JAOTEN010000006">
    <property type="protein sequence ID" value="MCU7615522.1"/>
    <property type="molecule type" value="Genomic_DNA"/>
</dbReference>
<dbReference type="RefSeq" id="WP_262991541.1">
    <property type="nucleotide sequence ID" value="NZ_JAOTEN010000006.1"/>
</dbReference>
<name>A0ABT2VZU9_9FLAO</name>
<keyword evidence="1" id="KW-0378">Hydrolase</keyword>
<proteinExistence type="predicted"/>
<accession>A0ABT2VZU9</accession>
<reference evidence="2" key="1">
    <citation type="submission" date="2023-07" db="EMBL/GenBank/DDBJ databases">
        <title>Chryseobacterium sp. GMJ5 Genome sequencing and assembly.</title>
        <authorList>
            <person name="Jung Y."/>
        </authorList>
    </citation>
    <scope>NUCLEOTIDE SEQUENCE [LARGE SCALE GENOMIC DNA]</scope>
    <source>
        <strain evidence="2">GMJ5</strain>
    </source>
</reference>